<evidence type="ECO:0000313" key="3">
    <source>
        <dbReference type="Proteomes" id="UP000765509"/>
    </source>
</evidence>
<feature type="compositionally biased region" description="Acidic residues" evidence="1">
    <location>
        <begin position="36"/>
        <end position="45"/>
    </location>
</feature>
<feature type="region of interest" description="Disordered" evidence="1">
    <location>
        <begin position="34"/>
        <end position="99"/>
    </location>
</feature>
<dbReference type="AlphaFoldDB" id="A0A9Q3I9P1"/>
<comment type="caution">
    <text evidence="2">The sequence shown here is derived from an EMBL/GenBank/DDBJ whole genome shotgun (WGS) entry which is preliminary data.</text>
</comment>
<organism evidence="2 3">
    <name type="scientific">Austropuccinia psidii MF-1</name>
    <dbReference type="NCBI Taxonomy" id="1389203"/>
    <lineage>
        <taxon>Eukaryota</taxon>
        <taxon>Fungi</taxon>
        <taxon>Dikarya</taxon>
        <taxon>Basidiomycota</taxon>
        <taxon>Pucciniomycotina</taxon>
        <taxon>Pucciniomycetes</taxon>
        <taxon>Pucciniales</taxon>
        <taxon>Sphaerophragmiaceae</taxon>
        <taxon>Austropuccinia</taxon>
    </lineage>
</organism>
<evidence type="ECO:0000256" key="1">
    <source>
        <dbReference type="SAM" id="MobiDB-lite"/>
    </source>
</evidence>
<feature type="compositionally biased region" description="Basic and acidic residues" evidence="1">
    <location>
        <begin position="46"/>
        <end position="73"/>
    </location>
</feature>
<sequence>MRKHLNLNENLSNKAFNEKFWPVVTEPYDLSHEIVESSEYDDEKDDSERNELSDRDLNYLDSLQEDKSDHGNVEDTEENQDSQVRWTPDVADKMVDAFN</sequence>
<accession>A0A9Q3I9P1</accession>
<name>A0A9Q3I9P1_9BASI</name>
<evidence type="ECO:0000313" key="2">
    <source>
        <dbReference type="EMBL" id="MBW0532242.1"/>
    </source>
</evidence>
<feature type="compositionally biased region" description="Basic and acidic residues" evidence="1">
    <location>
        <begin position="90"/>
        <end position="99"/>
    </location>
</feature>
<protein>
    <submittedName>
        <fullName evidence="2">Uncharacterized protein</fullName>
    </submittedName>
</protein>
<gene>
    <name evidence="2" type="ORF">O181_071957</name>
</gene>
<dbReference type="EMBL" id="AVOT02037562">
    <property type="protein sequence ID" value="MBW0532242.1"/>
    <property type="molecule type" value="Genomic_DNA"/>
</dbReference>
<reference evidence="2" key="1">
    <citation type="submission" date="2021-03" db="EMBL/GenBank/DDBJ databases">
        <title>Draft genome sequence of rust myrtle Austropuccinia psidii MF-1, a brazilian biotype.</title>
        <authorList>
            <person name="Quecine M.C."/>
            <person name="Pachon D.M.R."/>
            <person name="Bonatelli M.L."/>
            <person name="Correr F.H."/>
            <person name="Franceschini L.M."/>
            <person name="Leite T.F."/>
            <person name="Margarido G.R.A."/>
            <person name="Almeida C.A."/>
            <person name="Ferrarezi J.A."/>
            <person name="Labate C.A."/>
        </authorList>
    </citation>
    <scope>NUCLEOTIDE SEQUENCE</scope>
    <source>
        <strain evidence="2">MF-1</strain>
    </source>
</reference>
<dbReference type="Proteomes" id="UP000765509">
    <property type="component" value="Unassembled WGS sequence"/>
</dbReference>
<proteinExistence type="predicted"/>
<keyword evidence="3" id="KW-1185">Reference proteome</keyword>